<reference evidence="1" key="1">
    <citation type="journal article" date="2021" name="Open Biol.">
        <title>Shared evolutionary footprints suggest mitochondrial oxidative damage underlies multiple complex I losses in fungi.</title>
        <authorList>
            <person name="Schikora-Tamarit M.A."/>
            <person name="Marcet-Houben M."/>
            <person name="Nosek J."/>
            <person name="Gabaldon T."/>
        </authorList>
    </citation>
    <scope>NUCLEOTIDE SEQUENCE</scope>
    <source>
        <strain evidence="1">CBS6341</strain>
    </source>
</reference>
<proteinExistence type="predicted"/>
<organism evidence="1 2">
    <name type="scientific">Wickerhamomyces mucosus</name>
    <dbReference type="NCBI Taxonomy" id="1378264"/>
    <lineage>
        <taxon>Eukaryota</taxon>
        <taxon>Fungi</taxon>
        <taxon>Dikarya</taxon>
        <taxon>Ascomycota</taxon>
        <taxon>Saccharomycotina</taxon>
        <taxon>Saccharomycetes</taxon>
        <taxon>Phaffomycetales</taxon>
        <taxon>Wickerhamomycetaceae</taxon>
        <taxon>Wickerhamomyces</taxon>
    </lineage>
</organism>
<dbReference type="EMBL" id="JAEUBF010001233">
    <property type="protein sequence ID" value="KAH3672063.1"/>
    <property type="molecule type" value="Genomic_DNA"/>
</dbReference>
<protein>
    <submittedName>
        <fullName evidence="1">Uncharacterized protein</fullName>
    </submittedName>
</protein>
<name>A0A9P8TA52_9ASCO</name>
<dbReference type="AlphaFoldDB" id="A0A9P8TA52"/>
<gene>
    <name evidence="1" type="ORF">WICMUC_004464</name>
</gene>
<evidence type="ECO:0000313" key="1">
    <source>
        <dbReference type="EMBL" id="KAH3672063.1"/>
    </source>
</evidence>
<dbReference type="Proteomes" id="UP000769528">
    <property type="component" value="Unassembled WGS sequence"/>
</dbReference>
<keyword evidence="2" id="KW-1185">Reference proteome</keyword>
<sequence length="122" mass="13315">MDFDGFLKSPDILAPANIPAVAGKKMPNKSLKVSLEFNRDPAAPFVKCGMKFSENVSQVGPVYKVSNSSNGLTNKTDIGIEMVEISNNTNNKLPALDTNADPTNAIQIHKNNNNELYKNSYQ</sequence>
<reference evidence="1" key="2">
    <citation type="submission" date="2021-01" db="EMBL/GenBank/DDBJ databases">
        <authorList>
            <person name="Schikora-Tamarit M.A."/>
        </authorList>
    </citation>
    <scope>NUCLEOTIDE SEQUENCE</scope>
    <source>
        <strain evidence="1">CBS6341</strain>
    </source>
</reference>
<evidence type="ECO:0000313" key="2">
    <source>
        <dbReference type="Proteomes" id="UP000769528"/>
    </source>
</evidence>
<comment type="caution">
    <text evidence="1">The sequence shown here is derived from an EMBL/GenBank/DDBJ whole genome shotgun (WGS) entry which is preliminary data.</text>
</comment>
<dbReference type="OrthoDB" id="10450657at2759"/>
<accession>A0A9P8TA52</accession>